<accession>A0A916ZQE8</accession>
<protein>
    <submittedName>
        <fullName evidence="2">Uncharacterized protein</fullName>
    </submittedName>
</protein>
<dbReference type="EMBL" id="BMIQ01000004">
    <property type="protein sequence ID" value="GGE06397.1"/>
    <property type="molecule type" value="Genomic_DNA"/>
</dbReference>
<keyword evidence="1" id="KW-0812">Transmembrane</keyword>
<organism evidence="2 3">
    <name type="scientific">Aureimonas endophytica</name>
    <dbReference type="NCBI Taxonomy" id="2027858"/>
    <lineage>
        <taxon>Bacteria</taxon>
        <taxon>Pseudomonadati</taxon>
        <taxon>Pseudomonadota</taxon>
        <taxon>Alphaproteobacteria</taxon>
        <taxon>Hyphomicrobiales</taxon>
        <taxon>Aurantimonadaceae</taxon>
        <taxon>Aureimonas</taxon>
    </lineage>
</organism>
<sequence>MDFGDAANWGFVIDRWFDLIFALSIGTALSTIAAAALYALAVRSASPGQSKADGELKRETA</sequence>
<gene>
    <name evidence="2" type="ORF">GCM10011390_26900</name>
</gene>
<keyword evidence="3" id="KW-1185">Reference proteome</keyword>
<reference evidence="2" key="1">
    <citation type="journal article" date="2014" name="Int. J. Syst. Evol. Microbiol.">
        <title>Complete genome sequence of Corynebacterium casei LMG S-19264T (=DSM 44701T), isolated from a smear-ripened cheese.</title>
        <authorList>
            <consortium name="US DOE Joint Genome Institute (JGI-PGF)"/>
            <person name="Walter F."/>
            <person name="Albersmeier A."/>
            <person name="Kalinowski J."/>
            <person name="Ruckert C."/>
        </authorList>
    </citation>
    <scope>NUCLEOTIDE SEQUENCE</scope>
    <source>
        <strain evidence="2">CGMCC 1.15367</strain>
    </source>
</reference>
<evidence type="ECO:0000313" key="2">
    <source>
        <dbReference type="EMBL" id="GGE06397.1"/>
    </source>
</evidence>
<comment type="caution">
    <text evidence="2">The sequence shown here is derived from an EMBL/GenBank/DDBJ whole genome shotgun (WGS) entry which is preliminary data.</text>
</comment>
<dbReference type="AlphaFoldDB" id="A0A916ZQE8"/>
<reference evidence="2" key="2">
    <citation type="submission" date="2020-09" db="EMBL/GenBank/DDBJ databases">
        <authorList>
            <person name="Sun Q."/>
            <person name="Zhou Y."/>
        </authorList>
    </citation>
    <scope>NUCLEOTIDE SEQUENCE</scope>
    <source>
        <strain evidence="2">CGMCC 1.15367</strain>
    </source>
</reference>
<proteinExistence type="predicted"/>
<keyword evidence="1" id="KW-1133">Transmembrane helix</keyword>
<evidence type="ECO:0000256" key="1">
    <source>
        <dbReference type="SAM" id="Phobius"/>
    </source>
</evidence>
<name>A0A916ZQE8_9HYPH</name>
<keyword evidence="1" id="KW-0472">Membrane</keyword>
<evidence type="ECO:0000313" key="3">
    <source>
        <dbReference type="Proteomes" id="UP000644699"/>
    </source>
</evidence>
<feature type="transmembrane region" description="Helical" evidence="1">
    <location>
        <begin position="20"/>
        <end position="41"/>
    </location>
</feature>
<dbReference type="Proteomes" id="UP000644699">
    <property type="component" value="Unassembled WGS sequence"/>
</dbReference>